<evidence type="ECO:0000313" key="12">
    <source>
        <dbReference type="Proteomes" id="UP000502196"/>
    </source>
</evidence>
<gene>
    <name evidence="11" type="ORF">COOX1_0330</name>
</gene>
<evidence type="ECO:0000256" key="8">
    <source>
        <dbReference type="SAM" id="MobiDB-lite"/>
    </source>
</evidence>
<protein>
    <submittedName>
        <fullName evidence="11">Putative membrane glycosyl transferase</fullName>
        <ecNumber evidence="11">2.4.1.-</ecNumber>
    </submittedName>
</protein>
<keyword evidence="5 9" id="KW-0812">Transmembrane</keyword>
<feature type="transmembrane region" description="Helical" evidence="9">
    <location>
        <begin position="402"/>
        <end position="420"/>
    </location>
</feature>
<comment type="subcellular location">
    <subcellularLocation>
        <location evidence="1">Cell membrane</location>
        <topology evidence="1">Multi-pass membrane protein</topology>
    </subcellularLocation>
</comment>
<name>A0A6F9E1C0_9BACL</name>
<evidence type="ECO:0000256" key="6">
    <source>
        <dbReference type="ARBA" id="ARBA00022989"/>
    </source>
</evidence>
<evidence type="ECO:0000259" key="10">
    <source>
        <dbReference type="Pfam" id="PF13231"/>
    </source>
</evidence>
<dbReference type="AlphaFoldDB" id="A0A6F9E1C0"/>
<feature type="transmembrane region" description="Helical" evidence="9">
    <location>
        <begin position="111"/>
        <end position="132"/>
    </location>
</feature>
<dbReference type="EC" id="2.4.1.-" evidence="11"/>
<dbReference type="GO" id="GO:0005886">
    <property type="term" value="C:plasma membrane"/>
    <property type="evidence" value="ECO:0007669"/>
    <property type="project" value="UniProtKB-SubCell"/>
</dbReference>
<dbReference type="Proteomes" id="UP000502196">
    <property type="component" value="Chromosome"/>
</dbReference>
<dbReference type="EMBL" id="LR792683">
    <property type="protein sequence ID" value="CAB3390282.1"/>
    <property type="molecule type" value="Genomic_DNA"/>
</dbReference>
<feature type="region of interest" description="Disordered" evidence="8">
    <location>
        <begin position="279"/>
        <end position="333"/>
    </location>
</feature>
<evidence type="ECO:0000256" key="9">
    <source>
        <dbReference type="SAM" id="Phobius"/>
    </source>
</evidence>
<evidence type="ECO:0000313" key="11">
    <source>
        <dbReference type="EMBL" id="CAB3390282.1"/>
    </source>
</evidence>
<evidence type="ECO:0000256" key="2">
    <source>
        <dbReference type="ARBA" id="ARBA00022475"/>
    </source>
</evidence>
<accession>A0A6F9E1C0</accession>
<feature type="transmembrane region" description="Helical" evidence="9">
    <location>
        <begin position="372"/>
        <end position="390"/>
    </location>
</feature>
<evidence type="ECO:0000256" key="4">
    <source>
        <dbReference type="ARBA" id="ARBA00022679"/>
    </source>
</evidence>
<feature type="transmembrane region" description="Helical" evidence="9">
    <location>
        <begin position="177"/>
        <end position="195"/>
    </location>
</feature>
<dbReference type="GO" id="GO:0016763">
    <property type="term" value="F:pentosyltransferase activity"/>
    <property type="evidence" value="ECO:0007669"/>
    <property type="project" value="TreeGrafter"/>
</dbReference>
<feature type="transmembrane region" description="Helical" evidence="9">
    <location>
        <begin position="77"/>
        <end position="105"/>
    </location>
</feature>
<feature type="transmembrane region" description="Helical" evidence="9">
    <location>
        <begin position="207"/>
        <end position="227"/>
    </location>
</feature>
<sequence length="482" mass="53033">MKRFKWKGHHTVLLGILALSAILNIYGLNRQGYGNEYYAAAVKSMLLNWHNFFFNSFDPGGFITIDKPPLGFWIQVLFARVFGFHGWALMLPQALAGVGSVAILYALVRRYFGIAAGLIAAAVMALTPIAVAVERTNQVDGTLVFVMLLATRCLFRALETKKWRWLLGVALVEGIGFNVKMLEAYLIVPAIYFVYAVASKMDWKQKLVHLAGMTAVLLAVSFSWAVVVDLTPADQRPYVGSSQTNSVMELIFGYNGIQRLTGGPRGGMHPGGAAPWNQSHGDQFAQRPRNQGTVAQDGRNWAQGPFTGANGFASSGERMTPGGPPSSGFGDPRTGFVWQDRGPGASPPGGGMFGTGTPGLFRLFEPSLSGQIAWLLPIALLSAVRLLRGVRWRRPLRRRETAALYWTAWLLPMIAFFSAATFFHPYYLITLAPGIAALTGAGLTTLWRDFRAGGRRRWYLPAVILVDLALQYRIIWDYPDPD</sequence>
<keyword evidence="3 11" id="KW-0328">Glycosyltransferase</keyword>
<evidence type="ECO:0000256" key="3">
    <source>
        <dbReference type="ARBA" id="ARBA00022676"/>
    </source>
</evidence>
<organism evidence="11 12">
    <name type="scientific">Kyrpidia spormannii</name>
    <dbReference type="NCBI Taxonomy" id="2055160"/>
    <lineage>
        <taxon>Bacteria</taxon>
        <taxon>Bacillati</taxon>
        <taxon>Bacillota</taxon>
        <taxon>Bacilli</taxon>
        <taxon>Bacillales</taxon>
        <taxon>Alicyclobacillaceae</taxon>
        <taxon>Kyrpidia</taxon>
    </lineage>
</organism>
<evidence type="ECO:0000256" key="7">
    <source>
        <dbReference type="ARBA" id="ARBA00023136"/>
    </source>
</evidence>
<evidence type="ECO:0000256" key="1">
    <source>
        <dbReference type="ARBA" id="ARBA00004651"/>
    </source>
</evidence>
<dbReference type="Pfam" id="PF13231">
    <property type="entry name" value="PMT_2"/>
    <property type="match status" value="1"/>
</dbReference>
<keyword evidence="4 11" id="KW-0808">Transferase</keyword>
<dbReference type="InterPro" id="IPR050297">
    <property type="entry name" value="LipidA_mod_glycosyltrf_83"/>
</dbReference>
<dbReference type="PANTHER" id="PTHR33908:SF3">
    <property type="entry name" value="UNDECAPRENYL PHOSPHATE-ALPHA-4-AMINO-4-DEOXY-L-ARABINOSE ARABINOSYL TRANSFERASE"/>
    <property type="match status" value="1"/>
</dbReference>
<feature type="transmembrane region" description="Helical" evidence="9">
    <location>
        <begin position="426"/>
        <end position="446"/>
    </location>
</feature>
<keyword evidence="6 9" id="KW-1133">Transmembrane helix</keyword>
<proteinExistence type="predicted"/>
<dbReference type="GO" id="GO:0009103">
    <property type="term" value="P:lipopolysaccharide biosynthetic process"/>
    <property type="evidence" value="ECO:0007669"/>
    <property type="project" value="UniProtKB-ARBA"/>
</dbReference>
<keyword evidence="7 9" id="KW-0472">Membrane</keyword>
<dbReference type="InterPro" id="IPR038731">
    <property type="entry name" value="RgtA/B/C-like"/>
</dbReference>
<keyword evidence="2" id="KW-1003">Cell membrane</keyword>
<feature type="domain" description="Glycosyltransferase RgtA/B/C/D-like" evidence="10">
    <location>
        <begin position="66"/>
        <end position="224"/>
    </location>
</feature>
<dbReference type="PANTHER" id="PTHR33908">
    <property type="entry name" value="MANNOSYLTRANSFERASE YKCB-RELATED"/>
    <property type="match status" value="1"/>
</dbReference>
<evidence type="ECO:0000256" key="5">
    <source>
        <dbReference type="ARBA" id="ARBA00022692"/>
    </source>
</evidence>
<dbReference type="RefSeq" id="WP_170084747.1">
    <property type="nucleotide sequence ID" value="NZ_CP047972.1"/>
</dbReference>
<dbReference type="GO" id="GO:0010041">
    <property type="term" value="P:response to iron(III) ion"/>
    <property type="evidence" value="ECO:0007669"/>
    <property type="project" value="TreeGrafter"/>
</dbReference>
<reference evidence="11 12" key="1">
    <citation type="submission" date="2020-04" db="EMBL/GenBank/DDBJ databases">
        <authorList>
            <person name="Hogendoorn C."/>
        </authorList>
    </citation>
    <scope>NUCLEOTIDE SEQUENCE [LARGE SCALE GENOMIC DNA]</scope>
    <source>
        <strain evidence="11">COOX1</strain>
    </source>
</reference>